<feature type="transmembrane region" description="Helical" evidence="10">
    <location>
        <begin position="217"/>
        <end position="241"/>
    </location>
</feature>
<keyword evidence="5" id="KW-0297">G-protein coupled receptor</keyword>
<feature type="transmembrane region" description="Helical" evidence="10">
    <location>
        <begin position="347"/>
        <end position="366"/>
    </location>
</feature>
<evidence type="ECO:0000256" key="1">
    <source>
        <dbReference type="ARBA" id="ARBA00004141"/>
    </source>
</evidence>
<evidence type="ECO:0000256" key="10">
    <source>
        <dbReference type="SAM" id="Phobius"/>
    </source>
</evidence>
<sequence length="397" mass="44738">MPGSTALQLPMSELMSIVSVTTEGPAQAQGLVSRLRSHMAEASHYILVLYECDFYLRTDSIEITQVVVTSWSDLHNMMDGGNHSMVSEFLLLGLTNSWGIQILLFLFFTVFYVASMLGNLLIVLTIISDHHLHSPMYFLLANLSFIDTGVSSIATPKMIYDLFRKCKVISKNGCITQMFFIHTVGGTEMVLLIIMAYDWYIAICCPLHYLTIMSLRMCIFLLTLAWTIGLIHSVAQLAFVVNLPFCGANKMDSFYCDFPRFIKLACTDTYRLEFLVTANSGFISMATFFILVVSYIFILVTVRKNSSGASSKALSTLSAHITVVVFFFGPCIIVYVWPFPTLPIDKFLAIFDAIITPFMNPVIYTLRNKEMKVAMRRLFVRALSFKNSFIDSSRDSD</sequence>
<dbReference type="Proteomes" id="UP000710432">
    <property type="component" value="Unassembled WGS sequence"/>
</dbReference>
<keyword evidence="3 10" id="KW-0812">Transmembrane</keyword>
<evidence type="ECO:0000256" key="8">
    <source>
        <dbReference type="ARBA" id="ARBA00023170"/>
    </source>
</evidence>
<evidence type="ECO:0000256" key="5">
    <source>
        <dbReference type="ARBA" id="ARBA00023040"/>
    </source>
</evidence>
<feature type="transmembrane region" description="Helical" evidence="10">
    <location>
        <begin position="314"/>
        <end position="335"/>
    </location>
</feature>
<feature type="domain" description="G-protein coupled receptors family 1 profile" evidence="11">
    <location>
        <begin position="118"/>
        <end position="364"/>
    </location>
</feature>
<dbReference type="EMBL" id="JAATJU010025571">
    <property type="protein sequence ID" value="KAH0503420.1"/>
    <property type="molecule type" value="Genomic_DNA"/>
</dbReference>
<evidence type="ECO:0000256" key="7">
    <source>
        <dbReference type="ARBA" id="ARBA00023157"/>
    </source>
</evidence>
<reference evidence="12" key="1">
    <citation type="submission" date="2020-03" db="EMBL/GenBank/DDBJ databases">
        <title>Studies in the Genomics of Life Span.</title>
        <authorList>
            <person name="Glass D."/>
        </authorList>
    </citation>
    <scope>NUCLEOTIDE SEQUENCE</scope>
    <source>
        <strain evidence="12">LTLLF</strain>
        <tissue evidence="12">Muscle</tissue>
    </source>
</reference>
<proteinExistence type="inferred from homology"/>
<gene>
    <name evidence="12" type="ORF">LTLLF_189420</name>
</gene>
<dbReference type="PROSITE" id="PS50262">
    <property type="entry name" value="G_PROTEIN_RECEP_F1_2"/>
    <property type="match status" value="1"/>
</dbReference>
<dbReference type="PRINTS" id="PR00245">
    <property type="entry name" value="OLFACTORYR"/>
</dbReference>
<dbReference type="GO" id="GO:0004930">
    <property type="term" value="F:G protein-coupled receptor activity"/>
    <property type="evidence" value="ECO:0007669"/>
    <property type="project" value="UniProtKB-KW"/>
</dbReference>
<dbReference type="GO" id="GO:0005886">
    <property type="term" value="C:plasma membrane"/>
    <property type="evidence" value="ECO:0007669"/>
    <property type="project" value="UniProtKB-ARBA"/>
</dbReference>
<feature type="transmembrane region" description="Helical" evidence="10">
    <location>
        <begin position="136"/>
        <end position="154"/>
    </location>
</feature>
<evidence type="ECO:0000256" key="9">
    <source>
        <dbReference type="ARBA" id="ARBA00023224"/>
    </source>
</evidence>
<evidence type="ECO:0000259" key="11">
    <source>
        <dbReference type="PROSITE" id="PS50262"/>
    </source>
</evidence>
<evidence type="ECO:0000313" key="12">
    <source>
        <dbReference type="EMBL" id="KAH0503420.1"/>
    </source>
</evidence>
<comment type="subcellular location">
    <subcellularLocation>
        <location evidence="1">Membrane</location>
        <topology evidence="1">Multi-pass membrane protein</topology>
    </subcellularLocation>
</comment>
<dbReference type="InterPro" id="IPR000725">
    <property type="entry name" value="Olfact_rcpt"/>
</dbReference>
<evidence type="ECO:0000256" key="3">
    <source>
        <dbReference type="ARBA" id="ARBA00022692"/>
    </source>
</evidence>
<protein>
    <submittedName>
        <fullName evidence="12">Olfactory receptor 4F3/4F16/4F29</fullName>
    </submittedName>
</protein>
<feature type="transmembrane region" description="Helical" evidence="10">
    <location>
        <begin position="189"/>
        <end position="210"/>
    </location>
</feature>
<dbReference type="PRINTS" id="PR00237">
    <property type="entry name" value="GPCRRHODOPSN"/>
</dbReference>
<keyword evidence="8 12" id="KW-0675">Receptor</keyword>
<evidence type="ECO:0000256" key="4">
    <source>
        <dbReference type="ARBA" id="ARBA00022989"/>
    </source>
</evidence>
<evidence type="ECO:0000256" key="2">
    <source>
        <dbReference type="ARBA" id="ARBA00010663"/>
    </source>
</evidence>
<dbReference type="Pfam" id="PF13853">
    <property type="entry name" value="7tm_4"/>
    <property type="match status" value="1"/>
</dbReference>
<evidence type="ECO:0000313" key="13">
    <source>
        <dbReference type="Proteomes" id="UP000710432"/>
    </source>
</evidence>
<dbReference type="FunFam" id="1.20.1070.10:FF:000012">
    <property type="entry name" value="Olfactory receptor"/>
    <property type="match status" value="1"/>
</dbReference>
<keyword evidence="9" id="KW-0807">Transducer</keyword>
<keyword evidence="4 10" id="KW-1133">Transmembrane helix</keyword>
<evidence type="ECO:0000256" key="6">
    <source>
        <dbReference type="ARBA" id="ARBA00023136"/>
    </source>
</evidence>
<dbReference type="GO" id="GO:0004984">
    <property type="term" value="F:olfactory receptor activity"/>
    <property type="evidence" value="ECO:0007669"/>
    <property type="project" value="InterPro"/>
</dbReference>
<dbReference type="AlphaFoldDB" id="A0A8J6G364"/>
<keyword evidence="7" id="KW-1015">Disulfide bond</keyword>
<feature type="transmembrane region" description="Helical" evidence="10">
    <location>
        <begin position="282"/>
        <end position="302"/>
    </location>
</feature>
<accession>A0A8J6G364</accession>
<dbReference type="CDD" id="cd15226">
    <property type="entry name" value="7tmA_OR4-like"/>
    <property type="match status" value="1"/>
</dbReference>
<comment type="caution">
    <text evidence="12">The sequence shown here is derived from an EMBL/GenBank/DDBJ whole genome shotgun (WGS) entry which is preliminary data.</text>
</comment>
<comment type="similarity">
    <text evidence="2">Belongs to the G-protein coupled receptor 1 family.</text>
</comment>
<name>A0A8J6G364_MICOH</name>
<dbReference type="InterPro" id="IPR000276">
    <property type="entry name" value="GPCR_Rhodpsn"/>
</dbReference>
<keyword evidence="6 10" id="KW-0472">Membrane</keyword>
<dbReference type="InterPro" id="IPR050427">
    <property type="entry name" value="Olfactory_Receptors"/>
</dbReference>
<dbReference type="SUPFAM" id="SSF81321">
    <property type="entry name" value="Family A G protein-coupled receptor-like"/>
    <property type="match status" value="1"/>
</dbReference>
<dbReference type="Gene3D" id="1.20.1070.10">
    <property type="entry name" value="Rhodopsin 7-helix transmembrane proteins"/>
    <property type="match status" value="1"/>
</dbReference>
<feature type="transmembrane region" description="Helical" evidence="10">
    <location>
        <begin position="98"/>
        <end position="124"/>
    </location>
</feature>
<organism evidence="12 13">
    <name type="scientific">Microtus ochrogaster</name>
    <name type="common">Prairie vole</name>
    <dbReference type="NCBI Taxonomy" id="79684"/>
    <lineage>
        <taxon>Eukaryota</taxon>
        <taxon>Metazoa</taxon>
        <taxon>Chordata</taxon>
        <taxon>Craniata</taxon>
        <taxon>Vertebrata</taxon>
        <taxon>Euteleostomi</taxon>
        <taxon>Mammalia</taxon>
        <taxon>Eutheria</taxon>
        <taxon>Euarchontoglires</taxon>
        <taxon>Glires</taxon>
        <taxon>Rodentia</taxon>
        <taxon>Myomorpha</taxon>
        <taxon>Muroidea</taxon>
        <taxon>Cricetidae</taxon>
        <taxon>Arvicolinae</taxon>
        <taxon>Microtus</taxon>
    </lineage>
</organism>
<dbReference type="InterPro" id="IPR017452">
    <property type="entry name" value="GPCR_Rhodpsn_7TM"/>
</dbReference>
<dbReference type="PANTHER" id="PTHR48002">
    <property type="entry name" value="OLFACTORY RECEPTOR"/>
    <property type="match status" value="1"/>
</dbReference>